<proteinExistence type="predicted"/>
<protein>
    <recommendedName>
        <fullName evidence="1">Glucose/Sorbosone dehydrogenase domain-containing protein</fullName>
    </recommendedName>
</protein>
<accession>A0A1F5P538</accession>
<dbReference type="InterPro" id="IPR011042">
    <property type="entry name" value="6-blade_b-propeller_TolB-like"/>
</dbReference>
<sequence length="384" mass="41253">MDRDLKKALAALGLIALAVIAVVAFGDREIGSEPEQNLEQESEIPAADEGGADRVATVVAEGLDTPWEIVFLPDGDMLVTERPGVLRRIGKSPVEINVDGVLERGEGGLLGLALHPNFSENNLLYLYFTTSKNGRTINRVARYEFRENSLSNSQTLIDDLPGSSNHNGGRIVFGPDNYLYITTGDAGNSQSAQNINSLAGKILRLKDDGSIPPDNPFGNPVYSYGHRNPQGLAWDNSGNLWATEHGRSGAASGYDEINFIERGANYGWPNIEGSDTRDNMTAPVIHSGPSTTWAPAGLAFLDGRIYFAGLRGATLYSADVDGAGKLGPLAEYFKNEYGRLRAVTVGPDGLLYISTSNRDGRGQVKTGDDKIIKITRPRAEGSGQ</sequence>
<dbReference type="InterPro" id="IPR012938">
    <property type="entry name" value="Glc/Sorbosone_DH"/>
</dbReference>
<dbReference type="EMBL" id="MFES01000036">
    <property type="protein sequence ID" value="OGE84740.1"/>
    <property type="molecule type" value="Genomic_DNA"/>
</dbReference>
<dbReference type="PANTHER" id="PTHR19328">
    <property type="entry name" value="HEDGEHOG-INTERACTING PROTEIN"/>
    <property type="match status" value="1"/>
</dbReference>
<dbReference type="Gene3D" id="2.120.10.30">
    <property type="entry name" value="TolB, C-terminal domain"/>
    <property type="match status" value="1"/>
</dbReference>
<dbReference type="PANTHER" id="PTHR19328:SF13">
    <property type="entry name" value="HIPL1 PROTEIN"/>
    <property type="match status" value="1"/>
</dbReference>
<evidence type="ECO:0000313" key="3">
    <source>
        <dbReference type="Proteomes" id="UP000176786"/>
    </source>
</evidence>
<evidence type="ECO:0000313" key="2">
    <source>
        <dbReference type="EMBL" id="OGE84740.1"/>
    </source>
</evidence>
<dbReference type="SUPFAM" id="SSF50952">
    <property type="entry name" value="Soluble quinoprotein glucose dehydrogenase"/>
    <property type="match status" value="1"/>
</dbReference>
<evidence type="ECO:0000259" key="1">
    <source>
        <dbReference type="Pfam" id="PF07995"/>
    </source>
</evidence>
<dbReference type="AlphaFoldDB" id="A0A1F5P538"/>
<organism evidence="2 3">
    <name type="scientific">Candidatus Doudnabacteria bacterium RIFCSPHIGHO2_02_FULL_46_11</name>
    <dbReference type="NCBI Taxonomy" id="1817832"/>
    <lineage>
        <taxon>Bacteria</taxon>
        <taxon>Candidatus Doudnaibacteriota</taxon>
    </lineage>
</organism>
<dbReference type="Proteomes" id="UP000176786">
    <property type="component" value="Unassembled WGS sequence"/>
</dbReference>
<comment type="caution">
    <text evidence="2">The sequence shown here is derived from an EMBL/GenBank/DDBJ whole genome shotgun (WGS) entry which is preliminary data.</text>
</comment>
<dbReference type="STRING" id="1817832.A3J48_04225"/>
<feature type="domain" description="Glucose/Sorbosone dehydrogenase" evidence="1">
    <location>
        <begin position="63"/>
        <end position="361"/>
    </location>
</feature>
<name>A0A1F5P538_9BACT</name>
<dbReference type="Pfam" id="PF07995">
    <property type="entry name" value="GSDH"/>
    <property type="match status" value="1"/>
</dbReference>
<dbReference type="InterPro" id="IPR011041">
    <property type="entry name" value="Quinoprot_gluc/sorb_DH_b-prop"/>
</dbReference>
<reference evidence="2 3" key="1">
    <citation type="journal article" date="2016" name="Nat. Commun.">
        <title>Thousands of microbial genomes shed light on interconnected biogeochemical processes in an aquifer system.</title>
        <authorList>
            <person name="Anantharaman K."/>
            <person name="Brown C.T."/>
            <person name="Hug L.A."/>
            <person name="Sharon I."/>
            <person name="Castelle C.J."/>
            <person name="Probst A.J."/>
            <person name="Thomas B.C."/>
            <person name="Singh A."/>
            <person name="Wilkins M.J."/>
            <person name="Karaoz U."/>
            <person name="Brodie E.L."/>
            <person name="Williams K.H."/>
            <person name="Hubbard S.S."/>
            <person name="Banfield J.F."/>
        </authorList>
    </citation>
    <scope>NUCLEOTIDE SEQUENCE [LARGE SCALE GENOMIC DNA]</scope>
</reference>
<gene>
    <name evidence="2" type="ORF">A3J48_04225</name>
</gene>